<dbReference type="EMBL" id="JAHRIQ010036189">
    <property type="protein sequence ID" value="MEQ2232878.1"/>
    <property type="molecule type" value="Genomic_DNA"/>
</dbReference>
<keyword evidence="2" id="KW-1185">Reference proteome</keyword>
<comment type="caution">
    <text evidence="1">The sequence shown here is derived from an EMBL/GenBank/DDBJ whole genome shotgun (WGS) entry which is preliminary data.</text>
</comment>
<evidence type="ECO:0000313" key="1">
    <source>
        <dbReference type="EMBL" id="MEQ2232878.1"/>
    </source>
</evidence>
<reference evidence="1 2" key="1">
    <citation type="submission" date="2021-06" db="EMBL/GenBank/DDBJ databases">
        <authorList>
            <person name="Palmer J.M."/>
        </authorList>
    </citation>
    <scope>NUCLEOTIDE SEQUENCE [LARGE SCALE GENOMIC DNA]</scope>
    <source>
        <strain evidence="2">if_2019</strain>
        <tissue evidence="1">Muscle</tissue>
    </source>
</reference>
<organism evidence="1 2">
    <name type="scientific">Ilyodon furcidens</name>
    <name type="common">goldbreast splitfin</name>
    <dbReference type="NCBI Taxonomy" id="33524"/>
    <lineage>
        <taxon>Eukaryota</taxon>
        <taxon>Metazoa</taxon>
        <taxon>Chordata</taxon>
        <taxon>Craniata</taxon>
        <taxon>Vertebrata</taxon>
        <taxon>Euteleostomi</taxon>
        <taxon>Actinopterygii</taxon>
        <taxon>Neopterygii</taxon>
        <taxon>Teleostei</taxon>
        <taxon>Neoteleostei</taxon>
        <taxon>Acanthomorphata</taxon>
        <taxon>Ovalentaria</taxon>
        <taxon>Atherinomorphae</taxon>
        <taxon>Cyprinodontiformes</taxon>
        <taxon>Goodeidae</taxon>
        <taxon>Ilyodon</taxon>
    </lineage>
</organism>
<protein>
    <submittedName>
        <fullName evidence="1">Uncharacterized protein</fullName>
    </submittedName>
</protein>
<name>A0ABV0TJ16_9TELE</name>
<proteinExistence type="predicted"/>
<sequence length="239" mass="26660">MTEGVLAVEEFIQVIFTLRSEAGCCGVARWHRCYAGIPVLGVVRCVTRGVIDLLHAPVPMIDTGPSLLLRSVVATCIPEPESTIFGFRRGLPFLTTLLDRGEHAAITLAPQQPLGVLPQWKEGSGPRRLIAKSNAHRPALKSSHALVDRHTRAKQTSIMETGVAAMYNTCIQRRPETHLTDVLLQTFSSFIVETFSDSPPRLKSNINCPPTETLHSSRHTFLSQDWLYFWFIHKCLPHD</sequence>
<gene>
    <name evidence="1" type="ORF">ILYODFUR_015996</name>
</gene>
<accession>A0ABV0TJ16</accession>
<evidence type="ECO:0000313" key="2">
    <source>
        <dbReference type="Proteomes" id="UP001482620"/>
    </source>
</evidence>
<dbReference type="Proteomes" id="UP001482620">
    <property type="component" value="Unassembled WGS sequence"/>
</dbReference>